<feature type="binding site" evidence="5">
    <location>
        <position position="89"/>
    </location>
    <ligand>
        <name>anthranilate</name>
        <dbReference type="ChEBI" id="CHEBI:16567"/>
        <label>1</label>
    </ligand>
</feature>
<evidence type="ECO:0000313" key="8">
    <source>
        <dbReference type="EMBL" id="SDH63689.1"/>
    </source>
</evidence>
<dbReference type="EMBL" id="FNCP01000016">
    <property type="protein sequence ID" value="SDH63689.1"/>
    <property type="molecule type" value="Genomic_DNA"/>
</dbReference>
<keyword evidence="3 5" id="KW-0822">Tryptophan biosynthesis</keyword>
<dbReference type="GO" id="GO:0005829">
    <property type="term" value="C:cytosol"/>
    <property type="evidence" value="ECO:0007669"/>
    <property type="project" value="TreeGrafter"/>
</dbReference>
<dbReference type="InterPro" id="IPR035902">
    <property type="entry name" value="Nuc_phospho_transferase"/>
</dbReference>
<dbReference type="GO" id="GO:0004048">
    <property type="term" value="F:anthranilate phosphoribosyltransferase activity"/>
    <property type="evidence" value="ECO:0007669"/>
    <property type="project" value="UniProtKB-UniRule"/>
</dbReference>
<evidence type="ECO:0000256" key="5">
    <source>
        <dbReference type="HAMAP-Rule" id="MF_00211"/>
    </source>
</evidence>
<comment type="function">
    <text evidence="5">Catalyzes the transfer of the phosphoribosyl group of 5-phosphorylribose-1-pyrophosphate (PRPP) to anthranilate to yield N-(5'-phosphoribosyl)-anthranilate (PRA).</text>
</comment>
<name>A0A1G8E205_9FIRM</name>
<feature type="binding site" evidence="5">
    <location>
        <position position="101"/>
    </location>
    <ligand>
        <name>Mg(2+)</name>
        <dbReference type="ChEBI" id="CHEBI:18420"/>
        <label>1</label>
    </ligand>
</feature>
<comment type="caution">
    <text evidence="5">Lacks conserved residue(s) required for the propagation of feature annotation.</text>
</comment>
<dbReference type="Gene3D" id="1.20.970.10">
    <property type="entry name" value="Transferase, Pyrimidine Nucleoside Phosphorylase, Chain C"/>
    <property type="match status" value="1"/>
</dbReference>
<feature type="binding site" evidence="5">
    <location>
        <position position="240"/>
    </location>
    <ligand>
        <name>Mg(2+)</name>
        <dbReference type="ChEBI" id="CHEBI:18420"/>
        <label>2</label>
    </ligand>
</feature>
<dbReference type="EC" id="2.4.2.18" evidence="5"/>
<dbReference type="Pfam" id="PF02885">
    <property type="entry name" value="Glycos_trans_3N"/>
    <property type="match status" value="1"/>
</dbReference>
<keyword evidence="5" id="KW-0460">Magnesium</keyword>
<keyword evidence="5" id="KW-0028">Amino-acid biosynthesis</keyword>
<comment type="pathway">
    <text evidence="5">Amino-acid biosynthesis; L-tryptophan biosynthesis; L-tryptophan from chorismate: step 2/5.</text>
</comment>
<dbReference type="PANTHER" id="PTHR43285">
    <property type="entry name" value="ANTHRANILATE PHOSPHORIBOSYLTRANSFERASE"/>
    <property type="match status" value="1"/>
</dbReference>
<evidence type="ECO:0000256" key="4">
    <source>
        <dbReference type="ARBA" id="ARBA00023141"/>
    </source>
</evidence>
<feature type="domain" description="Glycosyl transferase family 3 N-terminal" evidence="7">
    <location>
        <begin position="12"/>
        <end position="70"/>
    </location>
</feature>
<comment type="similarity">
    <text evidence="5">Belongs to the anthranilate phosphoribosyltransferase family.</text>
</comment>
<keyword evidence="9" id="KW-1185">Reference proteome</keyword>
<dbReference type="SUPFAM" id="SSF52418">
    <property type="entry name" value="Nucleoside phosphorylase/phosphoribosyltransferase catalytic domain"/>
    <property type="match status" value="1"/>
</dbReference>
<dbReference type="Pfam" id="PF00591">
    <property type="entry name" value="Glycos_transf_3"/>
    <property type="match status" value="1"/>
</dbReference>
<evidence type="ECO:0000259" key="7">
    <source>
        <dbReference type="Pfam" id="PF02885"/>
    </source>
</evidence>
<feature type="domain" description="Glycosyl transferase family 3" evidence="6">
    <location>
        <begin position="83"/>
        <end position="340"/>
    </location>
</feature>
<comment type="cofactor">
    <cofactor evidence="5">
        <name>Mg(2+)</name>
        <dbReference type="ChEBI" id="CHEBI:18420"/>
    </cofactor>
    <text evidence="5">Binds 2 magnesium ions per monomer.</text>
</comment>
<evidence type="ECO:0000256" key="2">
    <source>
        <dbReference type="ARBA" id="ARBA00022679"/>
    </source>
</evidence>
<dbReference type="SUPFAM" id="SSF47648">
    <property type="entry name" value="Nucleoside phosphorylase/phosphoribosyltransferase N-terminal domain"/>
    <property type="match status" value="1"/>
</dbReference>
<evidence type="ECO:0000256" key="3">
    <source>
        <dbReference type="ARBA" id="ARBA00022822"/>
    </source>
</evidence>
<dbReference type="Proteomes" id="UP000198656">
    <property type="component" value="Unassembled WGS sequence"/>
</dbReference>
<dbReference type="UniPathway" id="UPA00035">
    <property type="reaction ID" value="UER00041"/>
</dbReference>
<accession>A0A1G8E205</accession>
<keyword evidence="5" id="KW-0479">Metal-binding</keyword>
<dbReference type="Gene3D" id="3.40.1030.10">
    <property type="entry name" value="Nucleoside phosphorylase/phosphoribosyltransferase catalytic domain"/>
    <property type="match status" value="1"/>
</dbReference>
<dbReference type="GO" id="GO:0000162">
    <property type="term" value="P:L-tryptophan biosynthetic process"/>
    <property type="evidence" value="ECO:0007669"/>
    <property type="project" value="UniProtKB-UniRule"/>
</dbReference>
<dbReference type="OrthoDB" id="9806430at2"/>
<feature type="binding site" evidence="5">
    <location>
        <position position="97"/>
    </location>
    <ligand>
        <name>5-phospho-alpha-D-ribose 1-diphosphate</name>
        <dbReference type="ChEBI" id="CHEBI:58017"/>
    </ligand>
</feature>
<dbReference type="NCBIfam" id="TIGR01245">
    <property type="entry name" value="trpD"/>
    <property type="match status" value="1"/>
</dbReference>
<reference evidence="9" key="1">
    <citation type="submission" date="2016-10" db="EMBL/GenBank/DDBJ databases">
        <authorList>
            <person name="Varghese N."/>
            <person name="Submissions S."/>
        </authorList>
    </citation>
    <scope>NUCLEOTIDE SEQUENCE [LARGE SCALE GENOMIC DNA]</scope>
    <source>
        <strain evidence="9">DSM 8344</strain>
    </source>
</reference>
<gene>
    <name evidence="5" type="primary">trpD</name>
    <name evidence="8" type="ORF">SAMN05443529_11624</name>
</gene>
<dbReference type="RefSeq" id="WP_092334181.1">
    <property type="nucleotide sequence ID" value="NZ_FNCP01000016.1"/>
</dbReference>
<keyword evidence="1 5" id="KW-0328">Glycosyltransferase</keyword>
<dbReference type="AlphaFoldDB" id="A0A1G8E205"/>
<dbReference type="HAMAP" id="MF_00211">
    <property type="entry name" value="TrpD"/>
    <property type="match status" value="1"/>
</dbReference>
<feature type="binding site" evidence="5">
    <location>
        <position position="129"/>
    </location>
    <ligand>
        <name>5-phospho-alpha-D-ribose 1-diphosphate</name>
        <dbReference type="ChEBI" id="CHEBI:58017"/>
    </ligand>
</feature>
<feature type="binding site" evidence="5">
    <location>
        <begin position="117"/>
        <end position="125"/>
    </location>
    <ligand>
        <name>5-phospho-alpha-D-ribose 1-diphosphate</name>
        <dbReference type="ChEBI" id="CHEBI:58017"/>
    </ligand>
</feature>
<proteinExistence type="inferred from homology"/>
<protein>
    <recommendedName>
        <fullName evidence="5">Anthranilate phosphoribosyltransferase</fullName>
        <ecNumber evidence="5">2.4.2.18</ecNumber>
    </recommendedName>
</protein>
<dbReference type="InterPro" id="IPR000312">
    <property type="entry name" value="Glycosyl_Trfase_fam3"/>
</dbReference>
<evidence type="ECO:0000313" key="9">
    <source>
        <dbReference type="Proteomes" id="UP000198656"/>
    </source>
</evidence>
<comment type="subunit">
    <text evidence="5">Homodimer.</text>
</comment>
<feature type="binding site" evidence="5">
    <location>
        <position position="89"/>
    </location>
    <ligand>
        <name>5-phospho-alpha-D-ribose 1-diphosphate</name>
        <dbReference type="ChEBI" id="CHEBI:58017"/>
    </ligand>
</feature>
<dbReference type="InterPro" id="IPR005940">
    <property type="entry name" value="Anthranilate_Pribosyl_Tfrase"/>
</dbReference>
<evidence type="ECO:0000259" key="6">
    <source>
        <dbReference type="Pfam" id="PF00591"/>
    </source>
</evidence>
<dbReference type="InterPro" id="IPR017459">
    <property type="entry name" value="Glycosyl_Trfase_fam3_N_dom"/>
</dbReference>
<comment type="catalytic activity">
    <reaction evidence="5">
        <text>N-(5-phospho-beta-D-ribosyl)anthranilate + diphosphate = 5-phospho-alpha-D-ribose 1-diphosphate + anthranilate</text>
        <dbReference type="Rhea" id="RHEA:11768"/>
        <dbReference type="ChEBI" id="CHEBI:16567"/>
        <dbReference type="ChEBI" id="CHEBI:18277"/>
        <dbReference type="ChEBI" id="CHEBI:33019"/>
        <dbReference type="ChEBI" id="CHEBI:58017"/>
        <dbReference type="EC" id="2.4.2.18"/>
    </reaction>
</comment>
<keyword evidence="2 5" id="KW-0808">Transferase</keyword>
<sequence>MSKEKAKEFGSVIARLIKAQNITRNESKAVFSQILLNEQSDMHQGAFLAALSAKGETAEEIAGSWEAIYELDTVKVIPETVLPLVDNSGTGMDAFKTFNISTAASIIAAANGITMAKHGSRAITSYCGTIDILEELGVDVECHTEIVKKSIEKAGIGIFNGMSPKVHPQALGRILSQISFGTVLNIAASLANPALPKYGVRGVYAKEMLEPVAQVMKEVGYQKAIVVHGVTEDGTLGMDEASNLGETFIAELKEDGRIVQYSFTPEDLGIRRGNRAEIASLNNLEQEAVRMIALLKGKDLGSLSDIVCLNAALILYLMNQCATIKAGFNQAKETIASGKAIRKLRDWVEEQNHSPQKGLAKLEKLTLKTLAM</sequence>
<dbReference type="InterPro" id="IPR036320">
    <property type="entry name" value="Glycosyl_Trfase_fam3_N_dom_sf"/>
</dbReference>
<dbReference type="PANTHER" id="PTHR43285:SF2">
    <property type="entry name" value="ANTHRANILATE PHOSPHORIBOSYLTRANSFERASE"/>
    <property type="match status" value="1"/>
</dbReference>
<dbReference type="GO" id="GO:0000287">
    <property type="term" value="F:magnesium ion binding"/>
    <property type="evidence" value="ECO:0007669"/>
    <property type="project" value="UniProtKB-UniRule"/>
</dbReference>
<dbReference type="STRING" id="1121419.SAMN05443529_11624"/>
<feature type="binding site" evidence="5">
    <location>
        <begin position="99"/>
        <end position="102"/>
    </location>
    <ligand>
        <name>5-phospho-alpha-D-ribose 1-diphosphate</name>
        <dbReference type="ChEBI" id="CHEBI:58017"/>
    </ligand>
</feature>
<feature type="binding site" evidence="5">
    <location>
        <position position="239"/>
    </location>
    <ligand>
        <name>Mg(2+)</name>
        <dbReference type="ChEBI" id="CHEBI:18420"/>
        <label>2</label>
    </ligand>
</feature>
<feature type="binding site" evidence="5">
    <location>
        <position position="240"/>
    </location>
    <ligand>
        <name>Mg(2+)</name>
        <dbReference type="ChEBI" id="CHEBI:18420"/>
        <label>1</label>
    </ligand>
</feature>
<organism evidence="8 9">
    <name type="scientific">Desulfosporosinus hippei DSM 8344</name>
    <dbReference type="NCBI Taxonomy" id="1121419"/>
    <lineage>
        <taxon>Bacteria</taxon>
        <taxon>Bacillati</taxon>
        <taxon>Bacillota</taxon>
        <taxon>Clostridia</taxon>
        <taxon>Eubacteriales</taxon>
        <taxon>Desulfitobacteriaceae</taxon>
        <taxon>Desulfosporosinus</taxon>
    </lineage>
</organism>
<evidence type="ECO:0000256" key="1">
    <source>
        <dbReference type="ARBA" id="ARBA00022676"/>
    </source>
</evidence>
<keyword evidence="4 5" id="KW-0057">Aromatic amino acid biosynthesis</keyword>